<evidence type="ECO:0000256" key="2">
    <source>
        <dbReference type="SAM" id="Phobius"/>
    </source>
</evidence>
<name>A0AAU7CGU9_9BACT</name>
<feature type="transmembrane region" description="Helical" evidence="2">
    <location>
        <begin position="12"/>
        <end position="30"/>
    </location>
</feature>
<dbReference type="RefSeq" id="WP_406697114.1">
    <property type="nucleotide sequence ID" value="NZ_CP155447.1"/>
</dbReference>
<reference evidence="3" key="1">
    <citation type="submission" date="2024-05" db="EMBL/GenBank/DDBJ databases">
        <title>Planctomycetes of the genus Singulisphaera possess chitinolytic capabilities.</title>
        <authorList>
            <person name="Ivanova A."/>
        </authorList>
    </citation>
    <scope>NUCLEOTIDE SEQUENCE</scope>
    <source>
        <strain evidence="3">Ch08T</strain>
    </source>
</reference>
<keyword evidence="2" id="KW-0472">Membrane</keyword>
<proteinExistence type="predicted"/>
<organism evidence="3">
    <name type="scientific">Singulisphaera sp. Ch08</name>
    <dbReference type="NCBI Taxonomy" id="3120278"/>
    <lineage>
        <taxon>Bacteria</taxon>
        <taxon>Pseudomonadati</taxon>
        <taxon>Planctomycetota</taxon>
        <taxon>Planctomycetia</taxon>
        <taxon>Isosphaerales</taxon>
        <taxon>Isosphaeraceae</taxon>
        <taxon>Singulisphaera</taxon>
    </lineage>
</organism>
<sequence>MSQTPPPIPKTPFVLLGLLTVLTVSGPVAITQTIKGGASPGWPPDRPVEWWTFGLVTGAVLILMTACLAIGLVNWRKTLAQRPARPQGGSLMSTPVDDSFNSD</sequence>
<keyword evidence="2" id="KW-1133">Transmembrane helix</keyword>
<keyword evidence="2" id="KW-0812">Transmembrane</keyword>
<dbReference type="AlphaFoldDB" id="A0AAU7CGU9"/>
<accession>A0AAU7CGU9</accession>
<protein>
    <submittedName>
        <fullName evidence="3">Uncharacterized protein</fullName>
    </submittedName>
</protein>
<evidence type="ECO:0000256" key="1">
    <source>
        <dbReference type="SAM" id="MobiDB-lite"/>
    </source>
</evidence>
<evidence type="ECO:0000313" key="3">
    <source>
        <dbReference type="EMBL" id="XBH04362.1"/>
    </source>
</evidence>
<gene>
    <name evidence="3" type="ORF">V5E97_39635</name>
</gene>
<feature type="region of interest" description="Disordered" evidence="1">
    <location>
        <begin position="82"/>
        <end position="103"/>
    </location>
</feature>
<feature type="transmembrane region" description="Helical" evidence="2">
    <location>
        <begin position="50"/>
        <end position="75"/>
    </location>
</feature>
<dbReference type="EMBL" id="CP155447">
    <property type="protein sequence ID" value="XBH04362.1"/>
    <property type="molecule type" value="Genomic_DNA"/>
</dbReference>